<protein>
    <submittedName>
        <fullName evidence="2">Uncharacterized protein</fullName>
    </submittedName>
</protein>
<feature type="transmembrane region" description="Helical" evidence="1">
    <location>
        <begin position="30"/>
        <end position="49"/>
    </location>
</feature>
<gene>
    <name evidence="2" type="ORF">BACCELL_01889</name>
</gene>
<keyword evidence="1" id="KW-1133">Transmembrane helix</keyword>
<evidence type="ECO:0000256" key="1">
    <source>
        <dbReference type="SAM" id="Phobius"/>
    </source>
</evidence>
<keyword evidence="1" id="KW-0812">Transmembrane</keyword>
<sequence>MCGNDTRTIKQQEVKQILIKKRIKMRIHNLWKNVSALLVAGCICCTMPLCNNDEAPATMQVQH</sequence>
<dbReference type="EMBL" id="ACCH01000149">
    <property type="protein sequence ID" value="EEF90485.1"/>
    <property type="molecule type" value="Genomic_DNA"/>
</dbReference>
<evidence type="ECO:0000313" key="3">
    <source>
        <dbReference type="Proteomes" id="UP000003711"/>
    </source>
</evidence>
<dbReference type="HOGENOM" id="CLU_2876212_0_0_10"/>
<accession>E2NC82</accession>
<dbReference type="AlphaFoldDB" id="E2NC82"/>
<comment type="caution">
    <text evidence="2">The sequence shown here is derived from an EMBL/GenBank/DDBJ whole genome shotgun (WGS) entry which is preliminary data.</text>
</comment>
<name>E2NC82_9BACE</name>
<evidence type="ECO:0000313" key="2">
    <source>
        <dbReference type="EMBL" id="EEF90485.1"/>
    </source>
</evidence>
<reference evidence="2 3" key="1">
    <citation type="submission" date="2008-12" db="EMBL/GenBank/DDBJ databases">
        <authorList>
            <person name="Fulton L."/>
            <person name="Clifton S."/>
            <person name="Fulton B."/>
            <person name="Xu J."/>
            <person name="Minx P."/>
            <person name="Pepin K.H."/>
            <person name="Johnson M."/>
            <person name="Bhonagiri V."/>
            <person name="Nash W.E."/>
            <person name="Mardis E.R."/>
            <person name="Wilson R.K."/>
        </authorList>
    </citation>
    <scope>NUCLEOTIDE SEQUENCE [LARGE SCALE GENOMIC DNA]</scope>
    <source>
        <strain evidence="2 3">DSM 14838</strain>
    </source>
</reference>
<proteinExistence type="predicted"/>
<organism evidence="2 3">
    <name type="scientific">Bacteroides cellulosilyticus DSM 14838</name>
    <dbReference type="NCBI Taxonomy" id="537012"/>
    <lineage>
        <taxon>Bacteria</taxon>
        <taxon>Pseudomonadati</taxon>
        <taxon>Bacteroidota</taxon>
        <taxon>Bacteroidia</taxon>
        <taxon>Bacteroidales</taxon>
        <taxon>Bacteroidaceae</taxon>
        <taxon>Bacteroides</taxon>
    </lineage>
</organism>
<reference evidence="2 3" key="2">
    <citation type="submission" date="2009-01" db="EMBL/GenBank/DDBJ databases">
        <title>Draft genome sequence of Bacteroides cellulosilyticus (DSM 14838).</title>
        <authorList>
            <person name="Sudarsanam P."/>
            <person name="Ley R."/>
            <person name="Guruge J."/>
            <person name="Turnbaugh P.J."/>
            <person name="Mahowald M."/>
            <person name="Liep D."/>
            <person name="Gordon J."/>
        </authorList>
    </citation>
    <scope>NUCLEOTIDE SEQUENCE [LARGE SCALE GENOMIC DNA]</scope>
    <source>
        <strain evidence="2 3">DSM 14838</strain>
    </source>
</reference>
<dbReference type="Proteomes" id="UP000003711">
    <property type="component" value="Unassembled WGS sequence"/>
</dbReference>
<keyword evidence="1" id="KW-0472">Membrane</keyword>